<proteinExistence type="predicted"/>
<evidence type="ECO:0008006" key="4">
    <source>
        <dbReference type="Google" id="ProtNLM"/>
    </source>
</evidence>
<feature type="transmembrane region" description="Helical" evidence="1">
    <location>
        <begin position="167"/>
        <end position="193"/>
    </location>
</feature>
<keyword evidence="1" id="KW-0812">Transmembrane</keyword>
<sequence length="195" mass="21251">MRSAQRTLRGQALDESRSDQPFRFGLIDLFLATTLAIYFCGVVTLGLAGVGADVLNGIASESLEHSEASVLATLVSGLLIGLLFVYVFALLTSPLWLVIAIISITLRPKLFLLANVLAVIAALVLPFFLENEKVETSLMVCLSLGAMPLGSAWIFHRWLLGLNASLFVNFWFFGLFAVQLSVIEMAGVLHAMAYW</sequence>
<protein>
    <recommendedName>
        <fullName evidence="4">Yip1 domain-containing protein</fullName>
    </recommendedName>
</protein>
<feature type="transmembrane region" description="Helical" evidence="1">
    <location>
        <begin position="26"/>
        <end position="50"/>
    </location>
</feature>
<feature type="transmembrane region" description="Helical" evidence="1">
    <location>
        <begin position="110"/>
        <end position="129"/>
    </location>
</feature>
<accession>A0A2S8F581</accession>
<dbReference type="Proteomes" id="UP000239388">
    <property type="component" value="Unassembled WGS sequence"/>
</dbReference>
<feature type="transmembrane region" description="Helical" evidence="1">
    <location>
        <begin position="70"/>
        <end position="98"/>
    </location>
</feature>
<gene>
    <name evidence="2" type="ORF">C5Y98_27930</name>
</gene>
<keyword evidence="1" id="KW-1133">Transmembrane helix</keyword>
<reference evidence="2 3" key="1">
    <citation type="submission" date="2018-02" db="EMBL/GenBank/DDBJ databases">
        <title>Comparative genomes isolates from brazilian mangrove.</title>
        <authorList>
            <person name="Araujo J.E."/>
            <person name="Taketani R.G."/>
            <person name="Silva M.C.P."/>
            <person name="Loureco M.V."/>
            <person name="Andreote F.D."/>
        </authorList>
    </citation>
    <scope>NUCLEOTIDE SEQUENCE [LARGE SCALE GENOMIC DNA]</scope>
    <source>
        <strain evidence="2 3">NAP PRIS-MGV</strain>
    </source>
</reference>
<evidence type="ECO:0000256" key="1">
    <source>
        <dbReference type="SAM" id="Phobius"/>
    </source>
</evidence>
<keyword evidence="1" id="KW-0472">Membrane</keyword>
<dbReference type="EMBL" id="PUIB01000028">
    <property type="protein sequence ID" value="PQO27084.1"/>
    <property type="molecule type" value="Genomic_DNA"/>
</dbReference>
<feature type="transmembrane region" description="Helical" evidence="1">
    <location>
        <begin position="135"/>
        <end position="155"/>
    </location>
</feature>
<organism evidence="2 3">
    <name type="scientific">Blastopirellula marina</name>
    <dbReference type="NCBI Taxonomy" id="124"/>
    <lineage>
        <taxon>Bacteria</taxon>
        <taxon>Pseudomonadati</taxon>
        <taxon>Planctomycetota</taxon>
        <taxon>Planctomycetia</taxon>
        <taxon>Pirellulales</taxon>
        <taxon>Pirellulaceae</taxon>
        <taxon>Blastopirellula</taxon>
    </lineage>
</organism>
<comment type="caution">
    <text evidence="2">The sequence shown here is derived from an EMBL/GenBank/DDBJ whole genome shotgun (WGS) entry which is preliminary data.</text>
</comment>
<name>A0A2S8F581_9BACT</name>
<dbReference type="AlphaFoldDB" id="A0A2S8F581"/>
<evidence type="ECO:0000313" key="3">
    <source>
        <dbReference type="Proteomes" id="UP000239388"/>
    </source>
</evidence>
<evidence type="ECO:0000313" key="2">
    <source>
        <dbReference type="EMBL" id="PQO27084.1"/>
    </source>
</evidence>